<dbReference type="PANTHER" id="PTHR10357:SF210">
    <property type="entry name" value="MALTODEXTRIN GLUCOSIDASE"/>
    <property type="match status" value="1"/>
</dbReference>
<dbReference type="Pfam" id="PF00128">
    <property type="entry name" value="Alpha-amylase"/>
    <property type="match status" value="1"/>
</dbReference>
<keyword evidence="3" id="KW-0812">Transmembrane</keyword>
<keyword evidence="1 5" id="KW-0378">Hydrolase</keyword>
<keyword evidence="3" id="KW-1133">Transmembrane helix</keyword>
<keyword evidence="3" id="KW-0472">Membrane</keyword>
<dbReference type="PANTHER" id="PTHR10357">
    <property type="entry name" value="ALPHA-AMYLASE FAMILY MEMBER"/>
    <property type="match status" value="1"/>
</dbReference>
<sequence>MIVLSIFYLSNPILFIEHVLFLDLSSSYWFIRFNPNDVIYLSIADDYIVFRIWISSQLNVKEVYVIVNETFISMKKQFSLIDWIVWYGVFTYTGKPLYYRFKIVLVNGTSMNIYRDGFNDFYFDGVDRFPQVKWVKNGVVYQIFPDRFYNGDTSNDQYALESDMWSIVEKYEGSAQYKPVLSEWSDPITNLHCCHQYYGGDLRGIIEKLDYLYDLGVRLIYLNPIFLSGSAHGYDPYDYYKVDPKFGTLEDLRELIDKAHEKGIKIIFDYVPDHVGIGFWAFLDVREKGRESDYWNWFTIYKWPFKLLENGAYDCWWGFPSLPRLRTDNPEVREYLYNVAMYWLEFGFDGFRVDTPLDVRDSVNFFKELRLRVKSKYPDAYIVGEIWDYNPFWVNGSAFDSLMNYALGIGIVLDYAQGKLVGSGRDHVSYRLAYYYANYGVNVAGMGFNIISSHDTDRLLTMVGGGGLRDTPSREAIDRLKLASTIQFTLPGAPVIFQGDERGIGGRKNYYDEQRYPIQWDRLNNEIYEHYRKLGLLKTTLKPLQTSIIRVFETTGSLLVFTRGYDDEIIVVASNDRVSRTYQLPEGNWIILYTTRENTVLNNNVLTIPPLTAVILLKERPVEETVSETTIESTIETSISTPTEGLSNTTIETLTNSREISELQGDDLSKLIVLTILLIIFVIIFIITRRVFYRKPG</sequence>
<name>A0A7C4H884_STAMA</name>
<comment type="caution">
    <text evidence="5">The sequence shown here is derived from an EMBL/GenBank/DDBJ whole genome shotgun (WGS) entry which is preliminary data.</text>
</comment>
<dbReference type="Gene3D" id="3.20.20.80">
    <property type="entry name" value="Glycosidases"/>
    <property type="match status" value="1"/>
</dbReference>
<evidence type="ECO:0000313" key="5">
    <source>
        <dbReference type="EMBL" id="HGM57985.1"/>
    </source>
</evidence>
<accession>A0A7C4H884</accession>
<dbReference type="SUPFAM" id="SSF51445">
    <property type="entry name" value="(Trans)glycosidases"/>
    <property type="match status" value="1"/>
</dbReference>
<keyword evidence="2" id="KW-0326">Glycosidase</keyword>
<dbReference type="GO" id="GO:0005975">
    <property type="term" value="P:carbohydrate metabolic process"/>
    <property type="evidence" value="ECO:0007669"/>
    <property type="project" value="InterPro"/>
</dbReference>
<dbReference type="InterPro" id="IPR045857">
    <property type="entry name" value="O16G_dom_2"/>
</dbReference>
<dbReference type="CDD" id="cd11338">
    <property type="entry name" value="AmyAc_CMD"/>
    <property type="match status" value="1"/>
</dbReference>
<dbReference type="SUPFAM" id="SSF51011">
    <property type="entry name" value="Glycosyl hydrolase domain"/>
    <property type="match status" value="1"/>
</dbReference>
<dbReference type="AlphaFoldDB" id="A0A7C4H884"/>
<evidence type="ECO:0000259" key="4">
    <source>
        <dbReference type="SMART" id="SM00642"/>
    </source>
</evidence>
<dbReference type="InterPro" id="IPR017853">
    <property type="entry name" value="GH"/>
</dbReference>
<evidence type="ECO:0000256" key="3">
    <source>
        <dbReference type="SAM" id="Phobius"/>
    </source>
</evidence>
<proteinExistence type="predicted"/>
<gene>
    <name evidence="5" type="ORF">ENU14_00100</name>
</gene>
<dbReference type="Gene3D" id="3.90.400.10">
    <property type="entry name" value="Oligo-1,6-glucosidase, Domain 2"/>
    <property type="match status" value="1"/>
</dbReference>
<evidence type="ECO:0000256" key="2">
    <source>
        <dbReference type="ARBA" id="ARBA00023295"/>
    </source>
</evidence>
<feature type="domain" description="Glycosyl hydrolase family 13 catalytic" evidence="4">
    <location>
        <begin position="142"/>
        <end position="538"/>
    </location>
</feature>
<dbReference type="InterPro" id="IPR006047">
    <property type="entry name" value="GH13_cat_dom"/>
</dbReference>
<dbReference type="EMBL" id="DTBJ01000002">
    <property type="protein sequence ID" value="HGM57985.1"/>
    <property type="molecule type" value="Genomic_DNA"/>
</dbReference>
<dbReference type="SMART" id="SM00642">
    <property type="entry name" value="Aamy"/>
    <property type="match status" value="1"/>
</dbReference>
<reference evidence="5" key="1">
    <citation type="journal article" date="2020" name="mSystems">
        <title>Genome- and Community-Level Interaction Insights into Carbon Utilization and Element Cycling Functions of Hydrothermarchaeota in Hydrothermal Sediment.</title>
        <authorList>
            <person name="Zhou Z."/>
            <person name="Liu Y."/>
            <person name="Xu W."/>
            <person name="Pan J."/>
            <person name="Luo Z.H."/>
            <person name="Li M."/>
        </authorList>
    </citation>
    <scope>NUCLEOTIDE SEQUENCE [LARGE SCALE GENOMIC DNA]</scope>
    <source>
        <strain evidence="5">SpSt-642</strain>
    </source>
</reference>
<organism evidence="5">
    <name type="scientific">Staphylothermus marinus</name>
    <dbReference type="NCBI Taxonomy" id="2280"/>
    <lineage>
        <taxon>Archaea</taxon>
        <taxon>Thermoproteota</taxon>
        <taxon>Thermoprotei</taxon>
        <taxon>Desulfurococcales</taxon>
        <taxon>Desulfurococcaceae</taxon>
        <taxon>Staphylothermus</taxon>
    </lineage>
</organism>
<evidence type="ECO:0000256" key="1">
    <source>
        <dbReference type="ARBA" id="ARBA00022801"/>
    </source>
</evidence>
<dbReference type="GO" id="GO:0016798">
    <property type="term" value="F:hydrolase activity, acting on glycosyl bonds"/>
    <property type="evidence" value="ECO:0007669"/>
    <property type="project" value="UniProtKB-KW"/>
</dbReference>
<feature type="transmembrane region" description="Helical" evidence="3">
    <location>
        <begin position="671"/>
        <end position="692"/>
    </location>
</feature>
<protein>
    <submittedName>
        <fullName evidence="5">Glycoside hydrolase family 13 protein</fullName>
    </submittedName>
</protein>